<dbReference type="AlphaFoldDB" id="A0A0J8VEM1"/>
<proteinExistence type="predicted"/>
<dbReference type="EMBL" id="PYLZ01000003">
    <property type="protein sequence ID" value="PSW25550.1"/>
    <property type="molecule type" value="Genomic_DNA"/>
</dbReference>
<name>A0A0J8VEM1_9GAMM</name>
<evidence type="ECO:0000313" key="1">
    <source>
        <dbReference type="EMBL" id="PSW25550.1"/>
    </source>
</evidence>
<dbReference type="OrthoDB" id="5828827at2"/>
<keyword evidence="2" id="KW-1185">Reference proteome</keyword>
<sequence length="81" mass="8899">MIFSFEILIYDEKKRTADSIAISIICDVGRTGVVVKEKEDGMYASVAIEGESFIKSAFDIIDDINTVDGLTCVMVNSLDDN</sequence>
<reference evidence="1 2" key="1">
    <citation type="submission" date="2018-01" db="EMBL/GenBank/DDBJ databases">
        <title>Whole genome sequencing of Histamine producing bacteria.</title>
        <authorList>
            <person name="Butler K."/>
        </authorList>
    </citation>
    <scope>NUCLEOTIDE SEQUENCE [LARGE SCALE GENOMIC DNA]</scope>
    <source>
        <strain evidence="1 2">DSM 24669</strain>
    </source>
</reference>
<organism evidence="1 2">
    <name type="scientific">Photobacterium swingsii</name>
    <dbReference type="NCBI Taxonomy" id="680026"/>
    <lineage>
        <taxon>Bacteria</taxon>
        <taxon>Pseudomonadati</taxon>
        <taxon>Pseudomonadota</taxon>
        <taxon>Gammaproteobacteria</taxon>
        <taxon>Vibrionales</taxon>
        <taxon>Vibrionaceae</taxon>
        <taxon>Photobacterium</taxon>
    </lineage>
</organism>
<dbReference type="RefSeq" id="WP_048897576.1">
    <property type="nucleotide sequence ID" value="NZ_AP024853.1"/>
</dbReference>
<evidence type="ECO:0000313" key="2">
    <source>
        <dbReference type="Proteomes" id="UP000240481"/>
    </source>
</evidence>
<comment type="caution">
    <text evidence="1">The sequence shown here is derived from an EMBL/GenBank/DDBJ whole genome shotgun (WGS) entry which is preliminary data.</text>
</comment>
<dbReference type="Proteomes" id="UP000240481">
    <property type="component" value="Unassembled WGS sequence"/>
</dbReference>
<dbReference type="STRING" id="680026.AB733_03955"/>
<gene>
    <name evidence="1" type="ORF">C9I94_07870</name>
</gene>
<evidence type="ECO:0008006" key="3">
    <source>
        <dbReference type="Google" id="ProtNLM"/>
    </source>
</evidence>
<protein>
    <recommendedName>
        <fullName evidence="3">DUF4911 domain-containing protein</fullName>
    </recommendedName>
</protein>
<accession>A0A0J8VEM1</accession>